<dbReference type="RefSeq" id="WP_015217877.1">
    <property type="nucleotide sequence ID" value="NC_019775.1"/>
</dbReference>
<dbReference type="EMBL" id="CP003665">
    <property type="protein sequence ID" value="AFZ61437.1"/>
    <property type="molecule type" value="Genomic_DNA"/>
</dbReference>
<dbReference type="AlphaFoldDB" id="K9ZSC4"/>
<keyword evidence="3" id="KW-1185">Reference proteome</keyword>
<evidence type="ECO:0000313" key="2">
    <source>
        <dbReference type="EMBL" id="AFZ61437.1"/>
    </source>
</evidence>
<sequence length="206" mass="22530">MPKAAAKTKLETAQEKLKDAAKPQETIKLDPTPIKTNNNHQASVFNPSDYLASNLFADSSTLPRTTKVDADKQIQSISEKRETLRLVGANLQLNTDVYKTGSLSEKMSQASITWSTDRIGTDTKLVGLETAKVTHQIAEVKLGQTQEKLTHAGIELTGLQGETPLRQAFWVAKLSLIESRIAQVELAKFQLDAKIGAIESEAESIN</sequence>
<dbReference type="HOGENOM" id="CLU_1329673_0_0_3"/>
<name>K9ZSC4_ANACC</name>
<gene>
    <name evidence="2" type="ordered locus">Anacy_6168</name>
</gene>
<dbReference type="PATRIC" id="fig|272123.3.peg.6710"/>
<accession>K9ZSC4</accession>
<proteinExistence type="predicted"/>
<organism evidence="2 3">
    <name type="scientific">Anabaena cylindrica (strain ATCC 27899 / PCC 7122)</name>
    <dbReference type="NCBI Taxonomy" id="272123"/>
    <lineage>
        <taxon>Bacteria</taxon>
        <taxon>Bacillati</taxon>
        <taxon>Cyanobacteriota</taxon>
        <taxon>Cyanophyceae</taxon>
        <taxon>Nostocales</taxon>
        <taxon>Nostocaceae</taxon>
        <taxon>Anabaena</taxon>
    </lineage>
</organism>
<dbReference type="Proteomes" id="UP000010474">
    <property type="component" value="Plasmid pANACY.06"/>
</dbReference>
<dbReference type="KEGG" id="acy:Anacy_6168"/>
<protein>
    <submittedName>
        <fullName evidence="2">Uncharacterized protein</fullName>
    </submittedName>
</protein>
<feature type="compositionally biased region" description="Basic and acidic residues" evidence="1">
    <location>
        <begin position="8"/>
        <end position="28"/>
    </location>
</feature>
<geneLocation type="plasmid" evidence="2 3">
    <name>pANACY.06</name>
</geneLocation>
<evidence type="ECO:0000256" key="1">
    <source>
        <dbReference type="SAM" id="MobiDB-lite"/>
    </source>
</evidence>
<evidence type="ECO:0000313" key="3">
    <source>
        <dbReference type="Proteomes" id="UP000010474"/>
    </source>
</evidence>
<feature type="region of interest" description="Disordered" evidence="1">
    <location>
        <begin position="1"/>
        <end position="39"/>
    </location>
</feature>
<keyword evidence="2" id="KW-0614">Plasmid</keyword>
<reference evidence="3" key="1">
    <citation type="journal article" date="2013" name="Proc. Natl. Acad. Sci. U.S.A.">
        <title>Improving the coverage of the cyanobacterial phylum using diversity-driven genome sequencing.</title>
        <authorList>
            <person name="Shih P.M."/>
            <person name="Wu D."/>
            <person name="Latifi A."/>
            <person name="Axen S.D."/>
            <person name="Fewer D.P."/>
            <person name="Talla E."/>
            <person name="Calteau A."/>
            <person name="Cai F."/>
            <person name="Tandeau de Marsac N."/>
            <person name="Rippka R."/>
            <person name="Herdman M."/>
            <person name="Sivonen K."/>
            <person name="Coursin T."/>
            <person name="Laurent T."/>
            <person name="Goodwin L."/>
            <person name="Nolan M."/>
            <person name="Davenport K.W."/>
            <person name="Han C.S."/>
            <person name="Rubin E.M."/>
            <person name="Eisen J.A."/>
            <person name="Woyke T."/>
            <person name="Gugger M."/>
            <person name="Kerfeld C.A."/>
        </authorList>
    </citation>
    <scope>NUCLEOTIDE SEQUENCE [LARGE SCALE GENOMIC DNA]</scope>
    <source>
        <strain evidence="3">ATCC 27899 / PCC 7122</strain>
    </source>
</reference>